<accession>A0A928BSS3</accession>
<comment type="caution">
    <text evidence="2">The sequence shown here is derived from an EMBL/GenBank/DDBJ whole genome shotgun (WGS) entry which is preliminary data.</text>
</comment>
<keyword evidence="1" id="KW-0472">Membrane</keyword>
<keyword evidence="1" id="KW-1133">Transmembrane helix</keyword>
<sequence>MKKIKIYSKNWNRIVLPAFAILTLILLVLGIKMAHNSGSEFNPLFLELYFAFIIANYIIASVIRKPKLIITDYSVTINADEPWEVFFEEVDSFYLSHFKNQELICIRYKKDVEAGISDEEIENGRIFRIRYPENLHPGQPYDIYVTGLAKKPQEILEILKNLV</sequence>
<gene>
    <name evidence="2" type="ORF">E7102_08850</name>
</gene>
<keyword evidence="1" id="KW-0812">Transmembrane</keyword>
<evidence type="ECO:0000313" key="3">
    <source>
        <dbReference type="Proteomes" id="UP000763088"/>
    </source>
</evidence>
<organism evidence="2 3">
    <name type="scientific">Xylanibacter ruminicola</name>
    <name type="common">Prevotella ruminicola</name>
    <dbReference type="NCBI Taxonomy" id="839"/>
    <lineage>
        <taxon>Bacteria</taxon>
        <taxon>Pseudomonadati</taxon>
        <taxon>Bacteroidota</taxon>
        <taxon>Bacteroidia</taxon>
        <taxon>Bacteroidales</taxon>
        <taxon>Prevotellaceae</taxon>
        <taxon>Xylanibacter</taxon>
    </lineage>
</organism>
<protein>
    <submittedName>
        <fullName evidence="2">Uncharacterized protein</fullName>
    </submittedName>
</protein>
<dbReference type="EMBL" id="SUYD01000010">
    <property type="protein sequence ID" value="MBE6266564.1"/>
    <property type="molecule type" value="Genomic_DNA"/>
</dbReference>
<name>A0A928BSS3_XYLRU</name>
<dbReference type="Proteomes" id="UP000763088">
    <property type="component" value="Unassembled WGS sequence"/>
</dbReference>
<reference evidence="2" key="1">
    <citation type="submission" date="2019-04" db="EMBL/GenBank/DDBJ databases">
        <title>Evolution of Biomass-Degrading Anaerobic Consortia Revealed by Metagenomics.</title>
        <authorList>
            <person name="Peng X."/>
        </authorList>
    </citation>
    <scope>NUCLEOTIDE SEQUENCE</scope>
    <source>
        <strain evidence="2">SIG141</strain>
    </source>
</reference>
<evidence type="ECO:0000256" key="1">
    <source>
        <dbReference type="SAM" id="Phobius"/>
    </source>
</evidence>
<feature type="transmembrane region" description="Helical" evidence="1">
    <location>
        <begin position="44"/>
        <end position="63"/>
    </location>
</feature>
<proteinExistence type="predicted"/>
<evidence type="ECO:0000313" key="2">
    <source>
        <dbReference type="EMBL" id="MBE6266564.1"/>
    </source>
</evidence>
<dbReference type="AlphaFoldDB" id="A0A928BSS3"/>